<dbReference type="InterPro" id="IPR051849">
    <property type="entry name" value="GAG-degrading_sulfatase"/>
</dbReference>
<dbReference type="EMBL" id="SVCA01000007">
    <property type="protein sequence ID" value="MBE6085523.1"/>
    <property type="molecule type" value="Genomic_DNA"/>
</dbReference>
<gene>
    <name evidence="2" type="ORF">E7203_08765</name>
</gene>
<dbReference type="InterPro" id="IPR000917">
    <property type="entry name" value="Sulfatase_N"/>
</dbReference>
<dbReference type="SUPFAM" id="SSF53649">
    <property type="entry name" value="Alkaline phosphatase-like"/>
    <property type="match status" value="1"/>
</dbReference>
<feature type="domain" description="Sulfatase N-terminal" evidence="1">
    <location>
        <begin position="314"/>
        <end position="581"/>
    </location>
</feature>
<proteinExistence type="predicted"/>
<protein>
    <recommendedName>
        <fullName evidence="1">Sulfatase N-terminal domain-containing protein</fullName>
    </recommendedName>
</protein>
<evidence type="ECO:0000313" key="3">
    <source>
        <dbReference type="Proteomes" id="UP000772151"/>
    </source>
</evidence>
<dbReference type="RefSeq" id="WP_303669625.1">
    <property type="nucleotide sequence ID" value="NZ_SVCA01000007.1"/>
</dbReference>
<evidence type="ECO:0000259" key="1">
    <source>
        <dbReference type="Pfam" id="PF00884"/>
    </source>
</evidence>
<reference evidence="2" key="1">
    <citation type="submission" date="2019-04" db="EMBL/GenBank/DDBJ databases">
        <title>Evolution of Biomass-Degrading Anaerobic Consortia Revealed by Metagenomics.</title>
        <authorList>
            <person name="Peng X."/>
        </authorList>
    </citation>
    <scope>NUCLEOTIDE SEQUENCE</scope>
    <source>
        <strain evidence="2">SIG242</strain>
    </source>
</reference>
<dbReference type="Gene3D" id="3.40.720.10">
    <property type="entry name" value="Alkaline Phosphatase, subunit A"/>
    <property type="match status" value="1"/>
</dbReference>
<comment type="caution">
    <text evidence="2">The sequence shown here is derived from an EMBL/GenBank/DDBJ whole genome shotgun (WGS) entry which is preliminary data.</text>
</comment>
<name>A0A927WF23_SELRU</name>
<dbReference type="InterPro" id="IPR017850">
    <property type="entry name" value="Alkaline_phosphatase_core_sf"/>
</dbReference>
<evidence type="ECO:0000313" key="2">
    <source>
        <dbReference type="EMBL" id="MBE6085523.1"/>
    </source>
</evidence>
<dbReference type="AlphaFoldDB" id="A0A927WF23"/>
<dbReference type="GO" id="GO:0004065">
    <property type="term" value="F:arylsulfatase activity"/>
    <property type="evidence" value="ECO:0007669"/>
    <property type="project" value="TreeGrafter"/>
</dbReference>
<organism evidence="2 3">
    <name type="scientific">Selenomonas ruminantium</name>
    <dbReference type="NCBI Taxonomy" id="971"/>
    <lineage>
        <taxon>Bacteria</taxon>
        <taxon>Bacillati</taxon>
        <taxon>Bacillota</taxon>
        <taxon>Negativicutes</taxon>
        <taxon>Selenomonadales</taxon>
        <taxon>Selenomonadaceae</taxon>
        <taxon>Selenomonas</taxon>
    </lineage>
</organism>
<dbReference type="Proteomes" id="UP000772151">
    <property type="component" value="Unassembled WGS sequence"/>
</dbReference>
<dbReference type="GO" id="GO:0015024">
    <property type="term" value="F:glucuronate-2-sulfatase activity"/>
    <property type="evidence" value="ECO:0007669"/>
    <property type="project" value="TreeGrafter"/>
</dbReference>
<dbReference type="PANTHER" id="PTHR46615">
    <property type="entry name" value="ARYLSULFATASE K"/>
    <property type="match status" value="1"/>
</dbReference>
<dbReference type="PANTHER" id="PTHR46615:SF1">
    <property type="entry name" value="ARYLSULFATASE K"/>
    <property type="match status" value="1"/>
</dbReference>
<dbReference type="Pfam" id="PF00884">
    <property type="entry name" value="Sulfatase"/>
    <property type="match status" value="1"/>
</dbReference>
<accession>A0A927WF23</accession>
<sequence length="703" mass="80453">MKKSLREQNRELFHKLWAHCEKNDFTDEYLQLLIEFWQLLPENETEGNIFYALYAKAHKNYQVALEYALKAYAKRKINWTLWCILRDCYYALGNIELAAIFAAKADKFYNEPVTLNIPKNRLASAMDALSLGMGRGIYAPTAYTRMRYTPQGMKGDRAIFAGEFLPNFSNNGEYRLFSAAYVETELQDDKGKLLDFIKDNGEMSFISGGDFTYDLIKVADKGQKCLVNVNEAPVIVGLVGKNVHQQVDFSSQGGSAISYLGKWANSFFRLEETTEISSQEGLLCTAPILLKHSAKRCKAVINVLLDGLCWRAIQDKKYEMVPNLLRFFQQGVIFNNHYSVSEYTYPSLATIETGLYPYNSQIFNDKAYHTLNVEYKSISERMHELGYYCVNIMGDSAGSYNGTMRGYDRLIVNCCGGTPLHIGVERTINHLDAFSETDQFIFLHVGNSHLWSAHNYQLPLNTQTKLNIWQRSLKEEEEKTSVHLEKRDIYLHWNQEGIKACDTHMARLFQYIREHYAEDEYLLTVYSDHGSPIYGNSPHLLSEYQNSAAFMMRGRNVPQLGFVDELTSAVDIYPALGRCLGFEAVNIDGNLPIALGGTERDYVVSMSMYPPTPYAICVRTKEHECQAITTGCLDEDGRTDLTGMNIDIFQRPDGEKMESHELRAYFEHIIQQETKAIDNCGTQWPNMREARLAWFEEESKHGK</sequence>